<feature type="compositionally biased region" description="Polar residues" evidence="6">
    <location>
        <begin position="632"/>
        <end position="644"/>
    </location>
</feature>
<dbReference type="Pfam" id="PF12736">
    <property type="entry name" value="CABIT"/>
    <property type="match status" value="1"/>
</dbReference>
<sequence length="828" mass="91480">MDPAPSLGCSLKDVKWSSVAVPLDLLVSTYRLPQIARLDSGQFKLLEQDRDIKEPVQYFNSVEEVAKAFPERVYVMEEITFNVKVASGECNEDTEVYNITLCTGDELTLMGQAEILYAKTFKEKSRLNTIFKKIGKLNSISKLGKGKMPCLICMNHRTNESISLPFQCKGRFSTRSPLELQMQEGEHTIRNIVEKTRLPVNVTVPSPPPRNPYDLHFIREGHRYKFVNIQTKTVVVCCVLRNNRILPTHFPLHLTVPKFSLPEHLVKGDMWPETLVHHWLGICQEQFDIDEYSRAVRDVKTDWNEDCKSPKKGRCSGHNHVPSSLSYARDELTQSFHRLSVCVYGNNLHGNSEVNLHGCRDLGGDWAPFPHDILPYQDLGDSGSDYLFPEAGEESAGIPGKSELPYEELWLEDGKPSHQPLTRSLSEKSRCDQSRGSVRSKCATSPLPVPGTLGASMKSSEIALPPPPVPPKSDAVREECRLLNAPPVPPRSAKPLSTSPSVPPRTAKPARQQTRSPSPTLSYYSSGLHDIVPKSDTSPSESAPVSCYPCTRMKTDSVDLKSPMGSPSADTLSSRLSWPNHYSGASESQTRSDCLLGPSRSYSYPRQKTPGTPKRNCPAPFDLDGHELSASPPGSVTSEFSGSVSACPKSASYSVESTDEKTLAPDTTKQSISCPALPPRAPKPVEEKAASDTSPLPLKIDGAEEDPKSGSPDLSEDQYFVKKGMQDIFSVAYPFSSPLHLQLAPRSCGDGSPWQPPADLSGLSIEEVSKSLRFIGLSEDVISFFVTEKIDGNLLVQLTEEILSEDFKLSKLQVKKIMQFINGWRPKI</sequence>
<feature type="compositionally biased region" description="Polar residues" evidence="6">
    <location>
        <begin position="600"/>
        <end position="610"/>
    </location>
</feature>
<name>A0A7N5JYD8_AILME</name>
<feature type="compositionally biased region" description="Polar residues" evidence="6">
    <location>
        <begin position="511"/>
        <end position="525"/>
    </location>
</feature>
<evidence type="ECO:0000256" key="5">
    <source>
        <dbReference type="ARBA" id="ARBA00077585"/>
    </source>
</evidence>
<keyword evidence="3" id="KW-0497">Mitogen</keyword>
<evidence type="ECO:0000256" key="2">
    <source>
        <dbReference type="ARBA" id="ARBA00022553"/>
    </source>
</evidence>
<reference evidence="8 9" key="1">
    <citation type="journal article" date="2010" name="Nature">
        <title>The sequence and de novo assembly of the giant panda genome.</title>
        <authorList>
            <person name="Li R."/>
            <person name="Fan W."/>
            <person name="Tian G."/>
            <person name="Zhu H."/>
            <person name="He L."/>
            <person name="Cai J."/>
            <person name="Huang Q."/>
            <person name="Cai Q."/>
            <person name="Li B."/>
            <person name="Bai Y."/>
            <person name="Zhang Z."/>
            <person name="Zhang Y."/>
            <person name="Wang W."/>
            <person name="Li J."/>
            <person name="Wei F."/>
            <person name="Li H."/>
            <person name="Jian M."/>
            <person name="Li J."/>
            <person name="Zhang Z."/>
            <person name="Nielsen R."/>
            <person name="Li D."/>
            <person name="Gu W."/>
            <person name="Yang Z."/>
            <person name="Xuan Z."/>
            <person name="Ryder O.A."/>
            <person name="Leung F.C."/>
            <person name="Zhou Y."/>
            <person name="Cao J."/>
            <person name="Sun X."/>
            <person name="Fu Y."/>
            <person name="Fang X."/>
            <person name="Guo X."/>
            <person name="Wang B."/>
            <person name="Hou R."/>
            <person name="Shen F."/>
            <person name="Mu B."/>
            <person name="Ni P."/>
            <person name="Lin R."/>
            <person name="Qian W."/>
            <person name="Wang G."/>
            <person name="Yu C."/>
            <person name="Nie W."/>
            <person name="Wang J."/>
            <person name="Wu Z."/>
            <person name="Liang H."/>
            <person name="Min J."/>
            <person name="Wu Q."/>
            <person name="Cheng S."/>
            <person name="Ruan J."/>
            <person name="Wang M."/>
            <person name="Shi Z."/>
            <person name="Wen M."/>
            <person name="Liu B."/>
            <person name="Ren X."/>
            <person name="Zheng H."/>
            <person name="Dong D."/>
            <person name="Cook K."/>
            <person name="Shan G."/>
            <person name="Zhang H."/>
            <person name="Kosiol C."/>
            <person name="Xie X."/>
            <person name="Lu Z."/>
            <person name="Zheng H."/>
            <person name="Li Y."/>
            <person name="Steiner C.C."/>
            <person name="Lam T.T."/>
            <person name="Lin S."/>
            <person name="Zhang Q."/>
            <person name="Li G."/>
            <person name="Tian J."/>
            <person name="Gong T."/>
            <person name="Liu H."/>
            <person name="Zhang D."/>
            <person name="Fang L."/>
            <person name="Ye C."/>
            <person name="Zhang J."/>
            <person name="Hu W."/>
            <person name="Xu A."/>
            <person name="Ren Y."/>
            <person name="Zhang G."/>
            <person name="Bruford M.W."/>
            <person name="Li Q."/>
            <person name="Ma L."/>
            <person name="Guo Y."/>
            <person name="An N."/>
            <person name="Hu Y."/>
            <person name="Zheng Y."/>
            <person name="Shi Y."/>
            <person name="Li Z."/>
            <person name="Liu Q."/>
            <person name="Chen Y."/>
            <person name="Zhao J."/>
            <person name="Qu N."/>
            <person name="Zhao S."/>
            <person name="Tian F."/>
            <person name="Wang X."/>
            <person name="Wang H."/>
            <person name="Xu L."/>
            <person name="Liu X."/>
            <person name="Vinar T."/>
            <person name="Wang Y."/>
            <person name="Lam T.W."/>
            <person name="Yiu S.M."/>
            <person name="Liu S."/>
            <person name="Zhang H."/>
            <person name="Li D."/>
            <person name="Huang Y."/>
            <person name="Wang X."/>
            <person name="Yang G."/>
            <person name="Jiang Z."/>
            <person name="Wang J."/>
            <person name="Qin N."/>
            <person name="Li L."/>
            <person name="Li J."/>
            <person name="Bolund L."/>
            <person name="Kristiansen K."/>
            <person name="Wong G.K."/>
            <person name="Olson M."/>
            <person name="Zhang X."/>
            <person name="Li S."/>
            <person name="Yang H."/>
            <person name="Wang J."/>
            <person name="Wang J."/>
        </authorList>
    </citation>
    <scope>NUCLEOTIDE SEQUENCE [LARGE SCALE GENOMIC DNA]</scope>
</reference>
<proteinExistence type="inferred from homology"/>
<evidence type="ECO:0000313" key="8">
    <source>
        <dbReference type="Ensembl" id="ENSAMEP00000030070.1"/>
    </source>
</evidence>
<evidence type="ECO:0000256" key="1">
    <source>
        <dbReference type="ARBA" id="ARBA00006392"/>
    </source>
</evidence>
<organism evidence="8 9">
    <name type="scientific">Ailuropoda melanoleuca</name>
    <name type="common">Giant panda</name>
    <dbReference type="NCBI Taxonomy" id="9646"/>
    <lineage>
        <taxon>Eukaryota</taxon>
        <taxon>Metazoa</taxon>
        <taxon>Chordata</taxon>
        <taxon>Craniata</taxon>
        <taxon>Vertebrata</taxon>
        <taxon>Euteleostomi</taxon>
        <taxon>Mammalia</taxon>
        <taxon>Eutheria</taxon>
        <taxon>Laurasiatheria</taxon>
        <taxon>Carnivora</taxon>
        <taxon>Caniformia</taxon>
        <taxon>Ursidae</taxon>
        <taxon>Ailuropoda</taxon>
    </lineage>
</organism>
<feature type="compositionally biased region" description="Polar residues" evidence="6">
    <location>
        <begin position="568"/>
        <end position="577"/>
    </location>
</feature>
<dbReference type="GO" id="GO:0051781">
    <property type="term" value="P:positive regulation of cell division"/>
    <property type="evidence" value="ECO:0007669"/>
    <property type="project" value="UniProtKB-KW"/>
</dbReference>
<dbReference type="SUPFAM" id="SSF47769">
    <property type="entry name" value="SAM/Pointed domain"/>
    <property type="match status" value="1"/>
</dbReference>
<evidence type="ECO:0000256" key="4">
    <source>
        <dbReference type="ARBA" id="ARBA00055003"/>
    </source>
</evidence>
<dbReference type="InterPro" id="IPR052281">
    <property type="entry name" value="GAREM"/>
</dbReference>
<accession>A0A7N5JYD8</accession>
<dbReference type="FunFam" id="1.10.150.50:FF:000042">
    <property type="entry name" value="GRB2-associated and regulator of MAPK protein 1"/>
    <property type="match status" value="1"/>
</dbReference>
<evidence type="ECO:0000259" key="7">
    <source>
        <dbReference type="Pfam" id="PF12736"/>
    </source>
</evidence>
<feature type="region of interest" description="Disordered" evidence="6">
    <location>
        <begin position="414"/>
        <end position="716"/>
    </location>
</feature>
<dbReference type="GeneTree" id="ENSGT00530000063834"/>
<reference evidence="8" key="3">
    <citation type="submission" date="2025-09" db="UniProtKB">
        <authorList>
            <consortium name="Ensembl"/>
        </authorList>
    </citation>
    <scope>IDENTIFICATION</scope>
</reference>
<dbReference type="AlphaFoldDB" id="A0A7N5JYD8"/>
<dbReference type="GO" id="GO:0070064">
    <property type="term" value="F:proline-rich region binding"/>
    <property type="evidence" value="ECO:0007669"/>
    <property type="project" value="TreeGrafter"/>
</dbReference>
<comment type="similarity">
    <text evidence="1">Belongs to the GAREM family.</text>
</comment>
<feature type="domain" description="CABIT" evidence="7">
    <location>
        <begin position="40"/>
        <end position="258"/>
    </location>
</feature>
<keyword evidence="9" id="KW-1185">Reference proteome</keyword>
<feature type="compositionally biased region" description="Polar residues" evidence="6">
    <location>
        <begin position="583"/>
        <end position="592"/>
    </location>
</feature>
<evidence type="ECO:0000256" key="6">
    <source>
        <dbReference type="SAM" id="MobiDB-lite"/>
    </source>
</evidence>
<dbReference type="Proteomes" id="UP000008912">
    <property type="component" value="Unassembled WGS sequence"/>
</dbReference>
<dbReference type="PANTHER" id="PTHR14454">
    <property type="entry name" value="GRB2-ASSOCIATED AND REGULATOR OF MAPK PROTEIN FAMILY MEMBER"/>
    <property type="match status" value="1"/>
</dbReference>
<comment type="function">
    <text evidence="4">Acts as an adapter protein that plays a role in intracellular signaling cascades triggered either by the cell surface activated epidermal growth factor receptor and/or cytoplasmic protein tyrosine kinases. Promotes activation of the MAPK/ERK signaling pathway. Plays a role in the regulation of cell proliferation.</text>
</comment>
<dbReference type="CDD" id="cd09525">
    <property type="entry name" value="SAM_GAREM"/>
    <property type="match status" value="1"/>
</dbReference>
<reference evidence="8" key="2">
    <citation type="submission" date="2025-08" db="UniProtKB">
        <authorList>
            <consortium name="Ensembl"/>
        </authorList>
    </citation>
    <scope>IDENTIFICATION</scope>
</reference>
<dbReference type="GO" id="GO:0071364">
    <property type="term" value="P:cellular response to epidermal growth factor stimulus"/>
    <property type="evidence" value="ECO:0007669"/>
    <property type="project" value="TreeGrafter"/>
</dbReference>
<dbReference type="GO" id="GO:0007173">
    <property type="term" value="P:epidermal growth factor receptor signaling pathway"/>
    <property type="evidence" value="ECO:0007669"/>
    <property type="project" value="TreeGrafter"/>
</dbReference>
<evidence type="ECO:0000313" key="9">
    <source>
        <dbReference type="Proteomes" id="UP000008912"/>
    </source>
</evidence>
<dbReference type="InterPro" id="IPR025946">
    <property type="entry name" value="CABIT_dom"/>
</dbReference>
<dbReference type="Gene3D" id="1.10.150.50">
    <property type="entry name" value="Transcription Factor, Ets-1"/>
    <property type="match status" value="1"/>
</dbReference>
<keyword evidence="2" id="KW-0597">Phosphoprotein</keyword>
<dbReference type="InterPro" id="IPR013761">
    <property type="entry name" value="SAM/pointed_sf"/>
</dbReference>
<dbReference type="PANTHER" id="PTHR14454:SF6">
    <property type="entry name" value="GRB2-ASSOCIATED AND REGULATOR OF MAPK PROTEIN 1"/>
    <property type="match status" value="1"/>
</dbReference>
<dbReference type="GO" id="GO:0070374">
    <property type="term" value="P:positive regulation of ERK1 and ERK2 cascade"/>
    <property type="evidence" value="ECO:0007669"/>
    <property type="project" value="UniProtKB-ARBA"/>
</dbReference>
<dbReference type="Ensembl" id="ENSAMET00000035522.1">
    <property type="protein sequence ID" value="ENSAMEP00000030070.1"/>
    <property type="gene ID" value="ENSAMEG00000009884.2"/>
</dbReference>
<gene>
    <name evidence="8" type="primary">GAREM1</name>
</gene>
<protein>
    <recommendedName>
        <fullName evidence="5">GRB2-associated and regulator of MAPK1</fullName>
    </recommendedName>
</protein>
<evidence type="ECO:0000256" key="3">
    <source>
        <dbReference type="ARBA" id="ARBA00023246"/>
    </source>
</evidence>